<feature type="transmembrane region" description="Helical" evidence="1">
    <location>
        <begin position="142"/>
        <end position="164"/>
    </location>
</feature>
<feature type="domain" description="DUF7027" evidence="2">
    <location>
        <begin position="31"/>
        <end position="125"/>
    </location>
</feature>
<protein>
    <recommendedName>
        <fullName evidence="2">DUF7027 domain-containing protein</fullName>
    </recommendedName>
</protein>
<proteinExistence type="predicted"/>
<keyword evidence="1" id="KW-0472">Membrane</keyword>
<evidence type="ECO:0000256" key="1">
    <source>
        <dbReference type="SAM" id="Phobius"/>
    </source>
</evidence>
<feature type="transmembrane region" description="Helical" evidence="1">
    <location>
        <begin position="35"/>
        <end position="56"/>
    </location>
</feature>
<dbReference type="Pfam" id="PF22954">
    <property type="entry name" value="DUF7027"/>
    <property type="match status" value="1"/>
</dbReference>
<dbReference type="InterPro" id="IPR054291">
    <property type="entry name" value="DUF7027"/>
</dbReference>
<organism evidence="3 4">
    <name type="scientific">Caenorhabditis angaria</name>
    <dbReference type="NCBI Taxonomy" id="860376"/>
    <lineage>
        <taxon>Eukaryota</taxon>
        <taxon>Metazoa</taxon>
        <taxon>Ecdysozoa</taxon>
        <taxon>Nematoda</taxon>
        <taxon>Chromadorea</taxon>
        <taxon>Rhabditida</taxon>
        <taxon>Rhabditina</taxon>
        <taxon>Rhabditomorpha</taxon>
        <taxon>Rhabditoidea</taxon>
        <taxon>Rhabditidae</taxon>
        <taxon>Peloderinae</taxon>
        <taxon>Caenorhabditis</taxon>
    </lineage>
</organism>
<comment type="caution">
    <text evidence="3">The sequence shown here is derived from an EMBL/GenBank/DDBJ whole genome shotgun (WGS) entry which is preliminary data.</text>
</comment>
<evidence type="ECO:0000313" key="4">
    <source>
        <dbReference type="Proteomes" id="UP001152747"/>
    </source>
</evidence>
<keyword evidence="1" id="KW-0812">Transmembrane</keyword>
<feature type="transmembrane region" description="Helical" evidence="1">
    <location>
        <begin position="100"/>
        <end position="121"/>
    </location>
</feature>
<keyword evidence="1" id="KW-1133">Transmembrane helix</keyword>
<dbReference type="OrthoDB" id="5779725at2759"/>
<name>A0A9P1I8B1_9PELO</name>
<keyword evidence="4" id="KW-1185">Reference proteome</keyword>
<evidence type="ECO:0000313" key="3">
    <source>
        <dbReference type="EMBL" id="CAI5440040.1"/>
    </source>
</evidence>
<accession>A0A9P1I8B1</accession>
<sequence>MENDLAEYQTSEMDFDPHSVKWQCCCCSLPSGMRLLASVEFAFCAITASITMYNITKAQPQDIAASEVCLVGLMLFFTITSIMLIIGIQKHSIQLIYPSLLSRGLAILFLAVFGVSAVFAHNSKMKRGELAAAEDPNVAFKLVLCVFALLFLTVLIFYCCYLVVRLIHYEQSFARLKERRSSLIQAGMIDPDYPSPNNYAAVSRRASSA</sequence>
<gene>
    <name evidence="3" type="ORF">CAMP_LOCUS2677</name>
</gene>
<dbReference type="Proteomes" id="UP001152747">
    <property type="component" value="Unassembled WGS sequence"/>
</dbReference>
<feature type="transmembrane region" description="Helical" evidence="1">
    <location>
        <begin position="68"/>
        <end position="88"/>
    </location>
</feature>
<reference evidence="3" key="1">
    <citation type="submission" date="2022-11" db="EMBL/GenBank/DDBJ databases">
        <authorList>
            <person name="Kikuchi T."/>
        </authorList>
    </citation>
    <scope>NUCLEOTIDE SEQUENCE</scope>
    <source>
        <strain evidence="3">PS1010</strain>
    </source>
</reference>
<evidence type="ECO:0000259" key="2">
    <source>
        <dbReference type="Pfam" id="PF22954"/>
    </source>
</evidence>
<dbReference type="EMBL" id="CANHGI010000001">
    <property type="protein sequence ID" value="CAI5440040.1"/>
    <property type="molecule type" value="Genomic_DNA"/>
</dbReference>
<dbReference type="AlphaFoldDB" id="A0A9P1I8B1"/>